<keyword evidence="2 7" id="KW-0132">Cell division</keyword>
<evidence type="ECO:0000256" key="8">
    <source>
        <dbReference type="RuleBase" id="RU004135"/>
    </source>
</evidence>
<keyword evidence="7 12" id="KW-0436">Ligase</keyword>
<comment type="pathway">
    <text evidence="7 8">Cell wall biogenesis; peptidoglycan biosynthesis.</text>
</comment>
<comment type="subcellular location">
    <subcellularLocation>
        <location evidence="7 8">Cytoplasm</location>
    </subcellularLocation>
</comment>
<feature type="modified residue" description="N6-carboxylysine" evidence="7">
    <location>
        <position position="227"/>
    </location>
</feature>
<dbReference type="NCBIfam" id="TIGR01085">
    <property type="entry name" value="murE"/>
    <property type="match status" value="1"/>
</dbReference>
<dbReference type="Proteomes" id="UP001500902">
    <property type="component" value="Unassembled WGS sequence"/>
</dbReference>
<feature type="binding site" evidence="7">
    <location>
        <position position="461"/>
    </location>
    <ligand>
        <name>meso-2,6-diaminopimelate</name>
        <dbReference type="ChEBI" id="CHEBI:57791"/>
    </ligand>
</feature>
<dbReference type="Gene3D" id="3.40.1190.10">
    <property type="entry name" value="Mur-like, catalytic domain"/>
    <property type="match status" value="1"/>
</dbReference>
<gene>
    <name evidence="7" type="primary">murE</name>
    <name evidence="12" type="ORF">GCM10022224_098360</name>
</gene>
<dbReference type="InterPro" id="IPR000713">
    <property type="entry name" value="Mur_ligase_N"/>
</dbReference>
<keyword evidence="7" id="KW-0963">Cytoplasm</keyword>
<evidence type="ECO:0000256" key="5">
    <source>
        <dbReference type="ARBA" id="ARBA00023306"/>
    </source>
</evidence>
<feature type="binding site" evidence="7">
    <location>
        <position position="385"/>
    </location>
    <ligand>
        <name>meso-2,6-diaminopimelate</name>
        <dbReference type="ChEBI" id="CHEBI:57791"/>
    </ligand>
</feature>
<feature type="binding site" evidence="7">
    <location>
        <position position="187"/>
    </location>
    <ligand>
        <name>UDP-N-acetyl-alpha-D-muramoyl-L-alanyl-D-glutamate</name>
        <dbReference type="ChEBI" id="CHEBI:83900"/>
    </ligand>
</feature>
<organism evidence="12 13">
    <name type="scientific">Nonomuraea antimicrobica</name>
    <dbReference type="NCBI Taxonomy" id="561173"/>
    <lineage>
        <taxon>Bacteria</taxon>
        <taxon>Bacillati</taxon>
        <taxon>Actinomycetota</taxon>
        <taxon>Actinomycetes</taxon>
        <taxon>Streptosporangiales</taxon>
        <taxon>Streptosporangiaceae</taxon>
        <taxon>Nonomuraea</taxon>
    </lineage>
</organism>
<evidence type="ECO:0000313" key="13">
    <source>
        <dbReference type="Proteomes" id="UP001500902"/>
    </source>
</evidence>
<comment type="function">
    <text evidence="7">Catalyzes the addition of meso-diaminopimelic acid to the nucleotide precursor UDP-N-acetylmuramoyl-L-alanyl-D-glutamate (UMAG) in the biosynthesis of bacterial cell-wall peptidoglycan.</text>
</comment>
<keyword evidence="3 7" id="KW-0133">Cell shape</keyword>
<evidence type="ECO:0000256" key="3">
    <source>
        <dbReference type="ARBA" id="ARBA00022960"/>
    </source>
</evidence>
<evidence type="ECO:0000313" key="12">
    <source>
        <dbReference type="EMBL" id="GAA3717036.1"/>
    </source>
</evidence>
<dbReference type="Pfam" id="PF08245">
    <property type="entry name" value="Mur_ligase_M"/>
    <property type="match status" value="1"/>
</dbReference>
<keyword evidence="7" id="KW-0547">Nucleotide-binding</keyword>
<evidence type="ECO:0000256" key="2">
    <source>
        <dbReference type="ARBA" id="ARBA00022618"/>
    </source>
</evidence>
<dbReference type="InterPro" id="IPR013221">
    <property type="entry name" value="Mur_ligase_cen"/>
</dbReference>
<dbReference type="InterPro" id="IPR004101">
    <property type="entry name" value="Mur_ligase_C"/>
</dbReference>
<feature type="binding site" evidence="7">
    <location>
        <begin position="409"/>
        <end position="412"/>
    </location>
    <ligand>
        <name>meso-2,6-diaminopimelate</name>
        <dbReference type="ChEBI" id="CHEBI:57791"/>
    </ligand>
</feature>
<feature type="domain" description="Mur ligase N-terminal catalytic" evidence="9">
    <location>
        <begin position="27"/>
        <end position="72"/>
    </location>
</feature>
<comment type="caution">
    <text evidence="12">The sequence shown here is derived from an EMBL/GenBank/DDBJ whole genome shotgun (WGS) entry which is preliminary data.</text>
</comment>
<keyword evidence="4 7" id="KW-0573">Peptidoglycan synthesis</keyword>
<dbReference type="Pfam" id="PF02875">
    <property type="entry name" value="Mur_ligase_C"/>
    <property type="match status" value="1"/>
</dbReference>
<feature type="short sequence motif" description="Meso-diaminopimelate recognition motif" evidence="7">
    <location>
        <begin position="409"/>
        <end position="412"/>
    </location>
</feature>
<dbReference type="RefSeq" id="WP_344896068.1">
    <property type="nucleotide sequence ID" value="NZ_BAAAZP010000237.1"/>
</dbReference>
<dbReference type="InterPro" id="IPR035911">
    <property type="entry name" value="MurE/MurF_N"/>
</dbReference>
<keyword evidence="6 7" id="KW-0961">Cell wall biogenesis/degradation</keyword>
<proteinExistence type="inferred from homology"/>
<dbReference type="InterPro" id="IPR036565">
    <property type="entry name" value="Mur-like_cat_sf"/>
</dbReference>
<feature type="binding site" evidence="7">
    <location>
        <position position="465"/>
    </location>
    <ligand>
        <name>meso-2,6-diaminopimelate</name>
        <dbReference type="ChEBI" id="CHEBI:57791"/>
    </ligand>
</feature>
<comment type="PTM">
    <text evidence="7">Carboxylation is probably crucial for Mg(2+) binding and, consequently, for the gamma-phosphate positioning of ATP.</text>
</comment>
<feature type="binding site" evidence="7">
    <location>
        <position position="32"/>
    </location>
    <ligand>
        <name>UDP-N-acetyl-alpha-D-muramoyl-L-alanyl-D-glutamate</name>
        <dbReference type="ChEBI" id="CHEBI:83900"/>
    </ligand>
</feature>
<accession>A0ABP7EBR0</accession>
<dbReference type="EC" id="6.3.2.13" evidence="7"/>
<keyword evidence="5 7" id="KW-0131">Cell cycle</keyword>
<evidence type="ECO:0000256" key="7">
    <source>
        <dbReference type="HAMAP-Rule" id="MF_00208"/>
    </source>
</evidence>
<evidence type="ECO:0000259" key="9">
    <source>
        <dbReference type="Pfam" id="PF01225"/>
    </source>
</evidence>
<dbReference type="Pfam" id="PF01225">
    <property type="entry name" value="Mur_ligase"/>
    <property type="match status" value="1"/>
</dbReference>
<keyword evidence="7" id="KW-0460">Magnesium</keyword>
<dbReference type="SUPFAM" id="SSF53244">
    <property type="entry name" value="MurD-like peptide ligases, peptide-binding domain"/>
    <property type="match status" value="1"/>
</dbReference>
<evidence type="ECO:0000256" key="1">
    <source>
        <dbReference type="ARBA" id="ARBA00005898"/>
    </source>
</evidence>
<dbReference type="InterPro" id="IPR036615">
    <property type="entry name" value="Mur_ligase_C_dom_sf"/>
</dbReference>
<dbReference type="PANTHER" id="PTHR23135:SF4">
    <property type="entry name" value="UDP-N-ACETYLMURAMOYL-L-ALANYL-D-GLUTAMATE--2,6-DIAMINOPIMELATE LIGASE MURE HOMOLOG, CHLOROPLASTIC"/>
    <property type="match status" value="1"/>
</dbReference>
<dbReference type="SUPFAM" id="SSF53623">
    <property type="entry name" value="MurD-like peptide ligases, catalytic domain"/>
    <property type="match status" value="1"/>
</dbReference>
<feature type="binding site" evidence="7">
    <location>
        <position position="195"/>
    </location>
    <ligand>
        <name>UDP-N-acetyl-alpha-D-muramoyl-L-alanyl-D-glutamate</name>
        <dbReference type="ChEBI" id="CHEBI:83900"/>
    </ligand>
</feature>
<comment type="cofactor">
    <cofactor evidence="7">
        <name>Mg(2+)</name>
        <dbReference type="ChEBI" id="CHEBI:18420"/>
    </cofactor>
</comment>
<evidence type="ECO:0000259" key="10">
    <source>
        <dbReference type="Pfam" id="PF02875"/>
    </source>
</evidence>
<dbReference type="EMBL" id="BAAAZP010000237">
    <property type="protein sequence ID" value="GAA3717036.1"/>
    <property type="molecule type" value="Genomic_DNA"/>
</dbReference>
<comment type="caution">
    <text evidence="7">Lacks conserved residue(s) required for the propagation of feature annotation.</text>
</comment>
<dbReference type="HAMAP" id="MF_00208">
    <property type="entry name" value="MurE"/>
    <property type="match status" value="1"/>
</dbReference>
<name>A0ABP7EBR0_9ACTN</name>
<protein>
    <recommendedName>
        <fullName evidence="7">UDP-N-acetylmuramoyl-L-alanyl-D-glutamate--2,6-diaminopimelate ligase</fullName>
        <ecNumber evidence="7">6.3.2.13</ecNumber>
    </recommendedName>
    <alternativeName>
        <fullName evidence="7">Meso-A2pm-adding enzyme</fullName>
    </alternativeName>
    <alternativeName>
        <fullName evidence="7">Meso-diaminopimelate-adding enzyme</fullName>
    </alternativeName>
    <alternativeName>
        <fullName evidence="7">UDP-MurNAc-L-Ala-D-Glu:meso-diaminopimelate ligase</fullName>
    </alternativeName>
    <alternativeName>
        <fullName evidence="7">UDP-MurNAc-tripeptide synthetase</fullName>
    </alternativeName>
    <alternativeName>
        <fullName evidence="7">UDP-N-acetylmuramyl-tripeptide synthetase</fullName>
    </alternativeName>
</protein>
<comment type="catalytic activity">
    <reaction evidence="7">
        <text>UDP-N-acetyl-alpha-D-muramoyl-L-alanyl-D-glutamate + meso-2,6-diaminopimelate + ATP = UDP-N-acetyl-alpha-D-muramoyl-L-alanyl-gamma-D-glutamyl-meso-2,6-diaminopimelate + ADP + phosphate + H(+)</text>
        <dbReference type="Rhea" id="RHEA:23676"/>
        <dbReference type="ChEBI" id="CHEBI:15378"/>
        <dbReference type="ChEBI" id="CHEBI:30616"/>
        <dbReference type="ChEBI" id="CHEBI:43474"/>
        <dbReference type="ChEBI" id="CHEBI:57791"/>
        <dbReference type="ChEBI" id="CHEBI:83900"/>
        <dbReference type="ChEBI" id="CHEBI:83905"/>
        <dbReference type="ChEBI" id="CHEBI:456216"/>
        <dbReference type="EC" id="6.3.2.13"/>
    </reaction>
</comment>
<comment type="similarity">
    <text evidence="1 7">Belongs to the MurCDEF family. MurE subfamily.</text>
</comment>
<feature type="binding site" evidence="7">
    <location>
        <begin position="114"/>
        <end position="120"/>
    </location>
    <ligand>
        <name>ATP</name>
        <dbReference type="ChEBI" id="CHEBI:30616"/>
    </ligand>
</feature>
<feature type="domain" description="Mur ligase central" evidence="11">
    <location>
        <begin position="112"/>
        <end position="313"/>
    </location>
</feature>
<evidence type="ECO:0000256" key="6">
    <source>
        <dbReference type="ARBA" id="ARBA00023316"/>
    </source>
</evidence>
<keyword evidence="13" id="KW-1185">Reference proteome</keyword>
<dbReference type="PANTHER" id="PTHR23135">
    <property type="entry name" value="MUR LIGASE FAMILY MEMBER"/>
    <property type="match status" value="1"/>
</dbReference>
<evidence type="ECO:0000256" key="4">
    <source>
        <dbReference type="ARBA" id="ARBA00022984"/>
    </source>
</evidence>
<dbReference type="Gene3D" id="3.90.190.20">
    <property type="entry name" value="Mur ligase, C-terminal domain"/>
    <property type="match status" value="1"/>
</dbReference>
<dbReference type="InterPro" id="IPR005761">
    <property type="entry name" value="UDP-N-AcMur-Glu-dNH2Pim_ligase"/>
</dbReference>
<feature type="domain" description="Mur ligase C-terminal" evidence="10">
    <location>
        <begin position="336"/>
        <end position="463"/>
    </location>
</feature>
<keyword evidence="7" id="KW-0067">ATP-binding</keyword>
<dbReference type="SUPFAM" id="SSF63418">
    <property type="entry name" value="MurE/MurF N-terminal domain"/>
    <property type="match status" value="1"/>
</dbReference>
<dbReference type="NCBIfam" id="NF001126">
    <property type="entry name" value="PRK00139.1-4"/>
    <property type="match status" value="1"/>
</dbReference>
<evidence type="ECO:0000259" key="11">
    <source>
        <dbReference type="Pfam" id="PF08245"/>
    </source>
</evidence>
<reference evidence="13" key="1">
    <citation type="journal article" date="2019" name="Int. J. Syst. Evol. Microbiol.">
        <title>The Global Catalogue of Microorganisms (GCM) 10K type strain sequencing project: providing services to taxonomists for standard genome sequencing and annotation.</title>
        <authorList>
            <consortium name="The Broad Institute Genomics Platform"/>
            <consortium name="The Broad Institute Genome Sequencing Center for Infectious Disease"/>
            <person name="Wu L."/>
            <person name="Ma J."/>
        </authorList>
    </citation>
    <scope>NUCLEOTIDE SEQUENCE [LARGE SCALE GENOMIC DNA]</scope>
    <source>
        <strain evidence="13">JCM 16904</strain>
    </source>
</reference>
<dbReference type="Gene3D" id="3.40.1390.10">
    <property type="entry name" value="MurE/MurF, N-terminal domain"/>
    <property type="match status" value="1"/>
</dbReference>
<feature type="binding site" evidence="7">
    <location>
        <begin position="160"/>
        <end position="161"/>
    </location>
    <ligand>
        <name>UDP-N-acetyl-alpha-D-muramoyl-L-alanyl-D-glutamate</name>
        <dbReference type="ChEBI" id="CHEBI:83900"/>
    </ligand>
</feature>
<dbReference type="GO" id="GO:0016874">
    <property type="term" value="F:ligase activity"/>
    <property type="evidence" value="ECO:0007669"/>
    <property type="project" value="UniProtKB-KW"/>
</dbReference>
<sequence>MNLRELLDGYHYQVLSGDPGQADVRAGIAYDSRRMTTGSLYIAMRGRHVDGHDFVADAVERGAVAVLVERPLVEPLPSHACAVQVADTRATASLVAARYFLHPSRELQVVAVTGTNGKTSISYMVEALLRVGAQARVGVIGTDGCRVGDEPIRIEKSTPTTPEAVELHHILRAMRDRGAGAVVMEASSRALELRRVDHTDIDVGVFSNLTPDHLDDHGSMEAYKQAKLLLFGGMCRWAVANADDPVSADIAALMPGATTTYGLDNPADFRACDLRADATGTSFVLHHAGRRHTSRVPFPGRFAVSNALAALASGHLLGHDVDVLSGALEELPSIPGRFETYQTPAGVSVIVDYAHSADSLAQVLTTIRGFAERKVVTVFGCGGDRDPSKRAPMGEIAGHYSDVVVATSDNPRTEDPEAILDEIMPGLKATSATVERINDRSHAIARALQVADPGDIVLVAGKGAEPYQIVGERKLPFNDMQVIRELGDATSTTV</sequence>